<dbReference type="PANTHER" id="PTHR45757">
    <property type="entry name" value="PROTEIN CBG23364-RELATED"/>
    <property type="match status" value="1"/>
</dbReference>
<reference evidence="2 3" key="2">
    <citation type="submission" date="2018-11" db="EMBL/GenBank/DDBJ databases">
        <authorList>
            <consortium name="Pathogen Informatics"/>
        </authorList>
    </citation>
    <scope>NUCLEOTIDE SEQUENCE [LARGE SCALE GENOMIC DNA]</scope>
</reference>
<evidence type="ECO:0000313" key="3">
    <source>
        <dbReference type="Proteomes" id="UP000050794"/>
    </source>
</evidence>
<dbReference type="SUPFAM" id="SSF103473">
    <property type="entry name" value="MFS general substrate transporter"/>
    <property type="match status" value="1"/>
</dbReference>
<proteinExistence type="predicted"/>
<dbReference type="Pfam" id="PF07690">
    <property type="entry name" value="MFS_1"/>
    <property type="match status" value="1"/>
</dbReference>
<feature type="transmembrane region" description="Helical" evidence="1">
    <location>
        <begin position="76"/>
        <end position="101"/>
    </location>
</feature>
<name>A0A183ULR4_TOXCA</name>
<evidence type="ECO:0000313" key="2">
    <source>
        <dbReference type="EMBL" id="VDM40755.1"/>
    </source>
</evidence>
<keyword evidence="1" id="KW-1133">Transmembrane helix</keyword>
<dbReference type="Gene3D" id="1.20.1720.10">
    <property type="entry name" value="Multidrug resistance protein D"/>
    <property type="match status" value="1"/>
</dbReference>
<dbReference type="EMBL" id="UYWY01020173">
    <property type="protein sequence ID" value="VDM40755.1"/>
    <property type="molecule type" value="Genomic_DNA"/>
</dbReference>
<keyword evidence="1" id="KW-0472">Membrane</keyword>
<reference evidence="4" key="1">
    <citation type="submission" date="2016-06" db="UniProtKB">
        <authorList>
            <consortium name="WormBaseParasite"/>
        </authorList>
    </citation>
    <scope>IDENTIFICATION</scope>
</reference>
<dbReference type="InterPro" id="IPR036259">
    <property type="entry name" value="MFS_trans_sf"/>
</dbReference>
<accession>A0A183ULR4</accession>
<evidence type="ECO:0000256" key="1">
    <source>
        <dbReference type="SAM" id="Phobius"/>
    </source>
</evidence>
<dbReference type="GO" id="GO:0016020">
    <property type="term" value="C:membrane"/>
    <property type="evidence" value="ECO:0007669"/>
    <property type="project" value="TreeGrafter"/>
</dbReference>
<feature type="transmembrane region" description="Helical" evidence="1">
    <location>
        <begin position="107"/>
        <end position="126"/>
    </location>
</feature>
<dbReference type="GO" id="GO:0022857">
    <property type="term" value="F:transmembrane transporter activity"/>
    <property type="evidence" value="ECO:0007669"/>
    <property type="project" value="InterPro"/>
</dbReference>
<dbReference type="Proteomes" id="UP000050794">
    <property type="component" value="Unassembled WGS sequence"/>
</dbReference>
<organism evidence="3 4">
    <name type="scientific">Toxocara canis</name>
    <name type="common">Canine roundworm</name>
    <dbReference type="NCBI Taxonomy" id="6265"/>
    <lineage>
        <taxon>Eukaryota</taxon>
        <taxon>Metazoa</taxon>
        <taxon>Ecdysozoa</taxon>
        <taxon>Nematoda</taxon>
        <taxon>Chromadorea</taxon>
        <taxon>Rhabditida</taxon>
        <taxon>Spirurina</taxon>
        <taxon>Ascaridomorpha</taxon>
        <taxon>Ascaridoidea</taxon>
        <taxon>Toxocaridae</taxon>
        <taxon>Toxocara</taxon>
    </lineage>
</organism>
<feature type="transmembrane region" description="Helical" evidence="1">
    <location>
        <begin position="16"/>
        <end position="36"/>
    </location>
</feature>
<keyword evidence="3" id="KW-1185">Reference proteome</keyword>
<evidence type="ECO:0000313" key="4">
    <source>
        <dbReference type="WBParaSite" id="TCNE_0000943401-mRNA-1"/>
    </source>
</evidence>
<feature type="transmembrane region" description="Helical" evidence="1">
    <location>
        <begin position="147"/>
        <end position="166"/>
    </location>
</feature>
<protein>
    <submittedName>
        <fullName evidence="4">MFS domain-containing protein</fullName>
    </submittedName>
</protein>
<dbReference type="AlphaFoldDB" id="A0A183ULR4"/>
<dbReference type="WBParaSite" id="TCNE_0000943401-mRNA-1">
    <property type="protein sequence ID" value="TCNE_0000943401-mRNA-1"/>
    <property type="gene ID" value="TCNE_0000943401"/>
</dbReference>
<dbReference type="InterPro" id="IPR011701">
    <property type="entry name" value="MFS"/>
</dbReference>
<gene>
    <name evidence="2" type="ORF">TCNE_LOCUS9434</name>
</gene>
<sequence>MGASGVLCNFENGWAYIYYFHSLITAIAFVAWFILFRDFPRDHPWVSTSEVQCIEACRPASRTAVPYKAVFKDLPFWAVVVSGFGNFSGISPLIVFSAQILHNALGISPAATGLFNSISFLLQLILKLSAGLISDNWTTNETRKLRVFNTLSCGLCGALMLVMAGVHRSSTATCVFLIVLTQGLIGFNSAGFNKAAVVVARYARWYSFFLLRIFLAETELLSAVHFTHTIYERSCIA</sequence>
<keyword evidence="1" id="KW-0812">Transmembrane</keyword>